<protein>
    <submittedName>
        <fullName evidence="1">Uncharacterized protein</fullName>
    </submittedName>
</protein>
<sequence length="240" mass="26449">MASDSLLVWMSTRDSYVESQGTTTLRIKHASKLGRNVMDFRDTAGDLVSLDLPRLKHLKPVVVEIIGSRNPLDDLLKKLDAISCEEVGLIFESVRSVIIHEASCSAATICDFLRRLTIASSFSISGVDYTAAEWDNVGKALQASQCALSFGRLRSRLLPCTHSQRGDAASGRPARSVTRRTDELHHTPLVTVKTLFASEIDFENASEGAAEKLLEVIPSLFPRLESLIFDWNMVDPAPHL</sequence>
<keyword evidence="2" id="KW-1185">Reference proteome</keyword>
<dbReference type="AlphaFoldDB" id="A0AAV5X0C7"/>
<evidence type="ECO:0000313" key="2">
    <source>
        <dbReference type="Proteomes" id="UP001432322"/>
    </source>
</evidence>
<reference evidence="1" key="1">
    <citation type="submission" date="2023-10" db="EMBL/GenBank/DDBJ databases">
        <title>Genome assembly of Pristionchus species.</title>
        <authorList>
            <person name="Yoshida K."/>
            <person name="Sommer R.J."/>
        </authorList>
    </citation>
    <scope>NUCLEOTIDE SEQUENCE</scope>
    <source>
        <strain evidence="1">RS5133</strain>
    </source>
</reference>
<dbReference type="Proteomes" id="UP001432322">
    <property type="component" value="Unassembled WGS sequence"/>
</dbReference>
<name>A0AAV5X0C7_9BILA</name>
<gene>
    <name evidence="1" type="ORF">PFISCL1PPCAC_28442</name>
</gene>
<dbReference type="EMBL" id="BTSY01000053">
    <property type="protein sequence ID" value="GMT37145.1"/>
    <property type="molecule type" value="Genomic_DNA"/>
</dbReference>
<dbReference type="PANTHER" id="PTHR37968:SF1">
    <property type="entry name" value="LEUCINE-RICH REPEAT-CONTAINING PROTEIN"/>
    <property type="match status" value="1"/>
</dbReference>
<comment type="caution">
    <text evidence="1">The sequence shown here is derived from an EMBL/GenBank/DDBJ whole genome shotgun (WGS) entry which is preliminary data.</text>
</comment>
<organism evidence="1 2">
    <name type="scientific">Pristionchus fissidentatus</name>
    <dbReference type="NCBI Taxonomy" id="1538716"/>
    <lineage>
        <taxon>Eukaryota</taxon>
        <taxon>Metazoa</taxon>
        <taxon>Ecdysozoa</taxon>
        <taxon>Nematoda</taxon>
        <taxon>Chromadorea</taxon>
        <taxon>Rhabditida</taxon>
        <taxon>Rhabditina</taxon>
        <taxon>Diplogasteromorpha</taxon>
        <taxon>Diplogasteroidea</taxon>
        <taxon>Neodiplogasteridae</taxon>
        <taxon>Pristionchus</taxon>
    </lineage>
</organism>
<evidence type="ECO:0000313" key="1">
    <source>
        <dbReference type="EMBL" id="GMT37145.1"/>
    </source>
</evidence>
<proteinExistence type="predicted"/>
<accession>A0AAV5X0C7</accession>
<dbReference type="PANTHER" id="PTHR37968">
    <property type="entry name" value="PROTEIN CBG06678"/>
    <property type="match status" value="1"/>
</dbReference>